<accession>A0A7X2TMR4</accession>
<proteinExistence type="predicted"/>
<evidence type="ECO:0000259" key="1">
    <source>
        <dbReference type="PROSITE" id="PS51729"/>
    </source>
</evidence>
<gene>
    <name evidence="2" type="ORF">FYJ60_00185</name>
</gene>
<organism evidence="2 3">
    <name type="scientific">Bilifractor porci</name>
    <dbReference type="NCBI Taxonomy" id="2606636"/>
    <lineage>
        <taxon>Bacteria</taxon>
        <taxon>Bacillati</taxon>
        <taxon>Bacillota</taxon>
        <taxon>Clostridia</taxon>
        <taxon>Lachnospirales</taxon>
        <taxon>Lachnospiraceae</taxon>
        <taxon>Bilifractor</taxon>
    </lineage>
</organism>
<dbReference type="PANTHER" id="PTHR31435">
    <property type="entry name" value="PROTEIN NATD1"/>
    <property type="match status" value="1"/>
</dbReference>
<feature type="domain" description="N-acetyltransferase" evidence="1">
    <location>
        <begin position="5"/>
        <end position="91"/>
    </location>
</feature>
<dbReference type="Gene3D" id="3.40.630.30">
    <property type="match status" value="1"/>
</dbReference>
<dbReference type="SUPFAM" id="SSF55729">
    <property type="entry name" value="Acyl-CoA N-acyltransferases (Nat)"/>
    <property type="match status" value="1"/>
</dbReference>
<evidence type="ECO:0000313" key="3">
    <source>
        <dbReference type="Proteomes" id="UP000466864"/>
    </source>
</evidence>
<protein>
    <submittedName>
        <fullName evidence="2">Glutaredoxin</fullName>
    </submittedName>
</protein>
<reference evidence="2 3" key="1">
    <citation type="submission" date="2019-08" db="EMBL/GenBank/DDBJ databases">
        <title>In-depth cultivation of the pig gut microbiome towards novel bacterial diversity and tailored functional studies.</title>
        <authorList>
            <person name="Wylensek D."/>
            <person name="Hitch T.C.A."/>
            <person name="Clavel T."/>
        </authorList>
    </citation>
    <scope>NUCLEOTIDE SEQUENCE [LARGE SCALE GENOMIC DNA]</scope>
    <source>
        <strain evidence="2 3">Oil+RF-744-WCA-WT-13</strain>
    </source>
</reference>
<keyword evidence="3" id="KW-1185">Reference proteome</keyword>
<dbReference type="Pfam" id="PF14542">
    <property type="entry name" value="Acetyltransf_CG"/>
    <property type="match status" value="1"/>
</dbReference>
<dbReference type="InterPro" id="IPR016181">
    <property type="entry name" value="Acyl_CoA_acyltransferase"/>
</dbReference>
<dbReference type="PROSITE" id="PS51729">
    <property type="entry name" value="GNAT_YJDJ"/>
    <property type="match status" value="1"/>
</dbReference>
<dbReference type="InterPro" id="IPR031165">
    <property type="entry name" value="GNAT_YJDJ"/>
</dbReference>
<dbReference type="EMBL" id="VUMV01000001">
    <property type="protein sequence ID" value="MST80755.1"/>
    <property type="molecule type" value="Genomic_DNA"/>
</dbReference>
<dbReference type="RefSeq" id="WP_154456577.1">
    <property type="nucleotide sequence ID" value="NZ_VUMV01000001.1"/>
</dbReference>
<sequence length="194" mass="21420">MIEVKFEMEKKRASAWDGEKMAGTCEFLVLPSFWIITHTVVDPSYGGQGIAGRLVDCVVQAAATMNKKIKPFCSYARRMFDKKPEYRSAEDNSVITVFGMPSCPDCSSVERQIEGNPSFQFVNIGEHIRFLKAFMKIRDMSPVFDDAKKNSFVGIPCFVLEDGMITLNPEDVGLAAEKPEPALGAACRLDGSGC</sequence>
<dbReference type="InterPro" id="IPR045057">
    <property type="entry name" value="Gcn5-rel_NAT"/>
</dbReference>
<dbReference type="PANTHER" id="PTHR31435:SF10">
    <property type="entry name" value="BSR4717 PROTEIN"/>
    <property type="match status" value="1"/>
</dbReference>
<comment type="caution">
    <text evidence="2">The sequence shown here is derived from an EMBL/GenBank/DDBJ whole genome shotgun (WGS) entry which is preliminary data.</text>
</comment>
<dbReference type="Proteomes" id="UP000466864">
    <property type="component" value="Unassembled WGS sequence"/>
</dbReference>
<dbReference type="CDD" id="cd04301">
    <property type="entry name" value="NAT_SF"/>
    <property type="match status" value="1"/>
</dbReference>
<dbReference type="AlphaFoldDB" id="A0A7X2TMR4"/>
<evidence type="ECO:0000313" key="2">
    <source>
        <dbReference type="EMBL" id="MST80755.1"/>
    </source>
</evidence>
<name>A0A7X2TMR4_9FIRM</name>